<dbReference type="InterPro" id="IPR027275">
    <property type="entry name" value="PRC-brl_dom"/>
</dbReference>
<dbReference type="EMBL" id="FRAJ01000003">
    <property type="protein sequence ID" value="SHJ73692.1"/>
    <property type="molecule type" value="Genomic_DNA"/>
</dbReference>
<gene>
    <name evidence="2" type="ORF">SAMN02745883_00313</name>
</gene>
<feature type="domain" description="PRC-barrel" evidence="1">
    <location>
        <begin position="5"/>
        <end position="73"/>
    </location>
</feature>
<accession>A0A1M6LRH5</accession>
<evidence type="ECO:0000259" key="1">
    <source>
        <dbReference type="Pfam" id="PF05239"/>
    </source>
</evidence>
<dbReference type="Pfam" id="PF05239">
    <property type="entry name" value="PRC"/>
    <property type="match status" value="2"/>
</dbReference>
<dbReference type="STRING" id="1121266.SAMN02745883_00313"/>
<protein>
    <submittedName>
        <fullName evidence="2">Uncharacterized protein YrrD, contains PRC-barrel domain</fullName>
    </submittedName>
</protein>
<evidence type="ECO:0000313" key="3">
    <source>
        <dbReference type="Proteomes" id="UP000184082"/>
    </source>
</evidence>
<reference evidence="2 3" key="1">
    <citation type="submission" date="2016-11" db="EMBL/GenBank/DDBJ databases">
        <authorList>
            <person name="Jaros S."/>
            <person name="Januszkiewicz K."/>
            <person name="Wedrychowicz H."/>
        </authorList>
    </citation>
    <scope>NUCLEOTIDE SEQUENCE [LARGE SCALE GENOMIC DNA]</scope>
    <source>
        <strain evidence="2 3">DSM 14501</strain>
    </source>
</reference>
<feature type="domain" description="PRC-barrel" evidence="1">
    <location>
        <begin position="94"/>
        <end position="160"/>
    </location>
</feature>
<dbReference type="Gene3D" id="2.30.30.240">
    <property type="entry name" value="PRC-barrel domain"/>
    <property type="match status" value="2"/>
</dbReference>
<evidence type="ECO:0000313" key="2">
    <source>
        <dbReference type="EMBL" id="SHJ73692.1"/>
    </source>
</evidence>
<keyword evidence="3" id="KW-1185">Reference proteome</keyword>
<organism evidence="2 3">
    <name type="scientific">Caminicella sporogenes DSM 14501</name>
    <dbReference type="NCBI Taxonomy" id="1121266"/>
    <lineage>
        <taxon>Bacteria</taxon>
        <taxon>Bacillati</taxon>
        <taxon>Bacillota</taxon>
        <taxon>Clostridia</taxon>
        <taxon>Peptostreptococcales</taxon>
        <taxon>Caminicellaceae</taxon>
        <taxon>Caminicella</taxon>
    </lineage>
</organism>
<proteinExistence type="predicted"/>
<dbReference type="SUPFAM" id="SSF50346">
    <property type="entry name" value="PRC-barrel domain"/>
    <property type="match status" value="2"/>
</dbReference>
<name>A0A1M6LRH5_9FIRM</name>
<dbReference type="Proteomes" id="UP000184082">
    <property type="component" value="Unassembled WGS sequence"/>
</dbReference>
<dbReference type="InterPro" id="IPR011033">
    <property type="entry name" value="PRC_barrel-like_sf"/>
</dbReference>
<sequence>MVIVMLRISEIIGYPVICSDTGKKEGEVKDVLIDLNSKKLSALIIDCGNILHKIKIIQFNDIFCIEKKFIKAKYKKNLISKKKFMGSRDFYKKVDEIIGKEVVSEKGALIGFVQDILFKNNDGMILGLVLTNGFLDDIFSGIQIIPVDKSIDLSSSKILLSEKMKNTILNNIGGLKKFLELE</sequence>
<dbReference type="AlphaFoldDB" id="A0A1M6LRH5"/>